<dbReference type="PANTHER" id="PTHR21597:SF0">
    <property type="entry name" value="THO COMPLEX SUBUNIT 2"/>
    <property type="match status" value="1"/>
</dbReference>
<gene>
    <name evidence="3" type="ORF">PACLA_8A074983</name>
</gene>
<evidence type="ECO:0000313" key="3">
    <source>
        <dbReference type="EMBL" id="CAB4031218.1"/>
    </source>
</evidence>
<feature type="domain" description="THO complex subunit 2 N-terminal" evidence="2">
    <location>
        <begin position="88"/>
        <end position="233"/>
    </location>
</feature>
<dbReference type="GO" id="GO:0000445">
    <property type="term" value="C:THO complex part of transcription export complex"/>
    <property type="evidence" value="ECO:0007669"/>
    <property type="project" value="TreeGrafter"/>
</dbReference>
<dbReference type="InterPro" id="IPR040007">
    <property type="entry name" value="Tho2"/>
</dbReference>
<dbReference type="GO" id="GO:0006397">
    <property type="term" value="P:mRNA processing"/>
    <property type="evidence" value="ECO:0007669"/>
    <property type="project" value="InterPro"/>
</dbReference>
<dbReference type="EMBL" id="CACRXK020017446">
    <property type="protein sequence ID" value="CAB4031218.1"/>
    <property type="molecule type" value="Genomic_DNA"/>
</dbReference>
<evidence type="ECO:0000259" key="1">
    <source>
        <dbReference type="Pfam" id="PF11732"/>
    </source>
</evidence>
<keyword evidence="4" id="KW-1185">Reference proteome</keyword>
<reference evidence="3" key="1">
    <citation type="submission" date="2020-04" db="EMBL/GenBank/DDBJ databases">
        <authorList>
            <person name="Alioto T."/>
            <person name="Alioto T."/>
            <person name="Gomez Garrido J."/>
        </authorList>
    </citation>
    <scope>NUCLEOTIDE SEQUENCE</scope>
    <source>
        <strain evidence="3">A484AB</strain>
    </source>
</reference>
<dbReference type="Proteomes" id="UP001152795">
    <property type="component" value="Unassembled WGS sequence"/>
</dbReference>
<organism evidence="3 4">
    <name type="scientific">Paramuricea clavata</name>
    <name type="common">Red gorgonian</name>
    <name type="synonym">Violescent sea-whip</name>
    <dbReference type="NCBI Taxonomy" id="317549"/>
    <lineage>
        <taxon>Eukaryota</taxon>
        <taxon>Metazoa</taxon>
        <taxon>Cnidaria</taxon>
        <taxon>Anthozoa</taxon>
        <taxon>Octocorallia</taxon>
        <taxon>Malacalcyonacea</taxon>
        <taxon>Plexauridae</taxon>
        <taxon>Paramuricea</taxon>
    </lineage>
</organism>
<proteinExistence type="predicted"/>
<comment type="caution">
    <text evidence="3">The sequence shown here is derived from an EMBL/GenBank/DDBJ whole genome shotgun (WGS) entry which is preliminary data.</text>
</comment>
<feature type="non-terminal residue" evidence="3">
    <location>
        <position position="1"/>
    </location>
</feature>
<dbReference type="Pfam" id="PF11732">
    <property type="entry name" value="Thoc2"/>
    <property type="match status" value="1"/>
</dbReference>
<dbReference type="OrthoDB" id="29024at2759"/>
<dbReference type="Pfam" id="PF16134">
    <property type="entry name" value="THOC2_N"/>
    <property type="match status" value="1"/>
</dbReference>
<dbReference type="PANTHER" id="PTHR21597">
    <property type="entry name" value="THO2 PROTEIN"/>
    <property type="match status" value="1"/>
</dbReference>
<feature type="domain" description="THO complex subunitTHOC2 N-terminal" evidence="1">
    <location>
        <begin position="235"/>
        <end position="308"/>
    </location>
</feature>
<dbReference type="InterPro" id="IPR032302">
    <property type="entry name" value="THOC2_N"/>
</dbReference>
<dbReference type="AlphaFoldDB" id="A0A7D9JLH9"/>
<protein>
    <submittedName>
        <fullName evidence="3">THO complex subunit 2, partial</fullName>
    </submittedName>
</protein>
<evidence type="ECO:0000259" key="2">
    <source>
        <dbReference type="Pfam" id="PF16134"/>
    </source>
</evidence>
<dbReference type="GO" id="GO:0003729">
    <property type="term" value="F:mRNA binding"/>
    <property type="evidence" value="ECO:0007669"/>
    <property type="project" value="TreeGrafter"/>
</dbReference>
<accession>A0A7D9JLH9</accession>
<name>A0A7D9JLH9_PARCT</name>
<dbReference type="InterPro" id="IPR021726">
    <property type="entry name" value="THO_THOC2_N"/>
</dbReference>
<evidence type="ECO:0000313" key="4">
    <source>
        <dbReference type="Proteomes" id="UP001152795"/>
    </source>
</evidence>
<sequence length="392" mass="44609">NEKEPKVEHKKFNQKFGLCHTLLLVGAWSQAKETMDKLPKFAAVSEQPVVEAMCKLIHVLIEPIYRQYSSKAARGRPYPYKLSTGPEQCKVFGDLTDCVFPLLFNLGPYLSFDPILMAKVIRVGRTFLKENPNVTGQDKDVKLLAVWNGLIELVDQVLFPSLSLLECNPSIAEEVWILLKAFPYNIRYCLYGRWKNQSYNLHPKLIDARAKTIKKAKYIAKRLSKENVKQSGRQIGKLSHSNPGVLFEYILSQIQKYDNFIGPVVDSLKYLTPMSYDVLAYCIIEALANPEKERLKLDDTNISEWLKSSTLCWGNNVNSSYRFYEHGLHLGLPASGNKKCHLAHDETEIMLKAHYAVVDGTGRKATWDGAQFGFLASHIVQVPCKRIAIWVR</sequence>
<dbReference type="GO" id="GO:0006406">
    <property type="term" value="P:mRNA export from nucleus"/>
    <property type="evidence" value="ECO:0007669"/>
    <property type="project" value="InterPro"/>
</dbReference>